<evidence type="ECO:0000313" key="2">
    <source>
        <dbReference type="Proteomes" id="UP000789759"/>
    </source>
</evidence>
<dbReference type="AlphaFoldDB" id="A0A9N8VY76"/>
<evidence type="ECO:0000313" key="1">
    <source>
        <dbReference type="EMBL" id="CAG8464482.1"/>
    </source>
</evidence>
<accession>A0A9N8VY76</accession>
<name>A0A9N8VY76_9GLOM</name>
<organism evidence="1 2">
    <name type="scientific">Cetraspora pellucida</name>
    <dbReference type="NCBI Taxonomy" id="1433469"/>
    <lineage>
        <taxon>Eukaryota</taxon>
        <taxon>Fungi</taxon>
        <taxon>Fungi incertae sedis</taxon>
        <taxon>Mucoromycota</taxon>
        <taxon>Glomeromycotina</taxon>
        <taxon>Glomeromycetes</taxon>
        <taxon>Diversisporales</taxon>
        <taxon>Gigasporaceae</taxon>
        <taxon>Cetraspora</taxon>
    </lineage>
</organism>
<comment type="caution">
    <text evidence="1">The sequence shown here is derived from an EMBL/GenBank/DDBJ whole genome shotgun (WGS) entry which is preliminary data.</text>
</comment>
<proteinExistence type="predicted"/>
<reference evidence="1" key="1">
    <citation type="submission" date="2021-06" db="EMBL/GenBank/DDBJ databases">
        <authorList>
            <person name="Kallberg Y."/>
            <person name="Tangrot J."/>
            <person name="Rosling A."/>
        </authorList>
    </citation>
    <scope>NUCLEOTIDE SEQUENCE</scope>
    <source>
        <strain evidence="1">FL966</strain>
    </source>
</reference>
<gene>
    <name evidence="1" type="ORF">CPELLU_LOCUS778</name>
</gene>
<keyword evidence="2" id="KW-1185">Reference proteome</keyword>
<dbReference type="EMBL" id="CAJVQA010000247">
    <property type="protein sequence ID" value="CAG8464482.1"/>
    <property type="molecule type" value="Genomic_DNA"/>
</dbReference>
<feature type="non-terminal residue" evidence="1">
    <location>
        <position position="393"/>
    </location>
</feature>
<sequence>MEEIKVIEPVANSVSIDVTANSELNVSNNSSEVVEHFTNSVSLSITELNGRNSIEINDNDEKVVLNDLEDDKIEIIKPTTNSISNIANNTETDHSDIEDNSTSLEMLIQMIYSKEDTLPTKLECLNFIMPELTKEVSDKFMDKLIDLNGINPDAKFKVDRLKLMDWLKNICYTTKNINITTTKSAYSYVIHMIAMIDFILKNPNNSKTSDFITYYNSTEESNDNPLGNINFHYPNYIFCNLLMINNGNIDQDICFEDIVYSAFPCKRNIWERKNKRFFPRIKYKFDLPLSRIHDLGLEIESTKHFNHHLSLKGKTIKILSYDLATEQFILVYQYNRLARFESRNIIIKRNIWITNNEMKSKFGSIKIWTKGFGYSILYDKFLDLEKRLNSFWF</sequence>
<dbReference type="OrthoDB" id="2413278at2759"/>
<dbReference type="Proteomes" id="UP000789759">
    <property type="component" value="Unassembled WGS sequence"/>
</dbReference>
<protein>
    <submittedName>
        <fullName evidence="1">615_t:CDS:1</fullName>
    </submittedName>
</protein>